<dbReference type="EMBL" id="CP022098">
    <property type="protein sequence ID" value="ATB36157.1"/>
    <property type="molecule type" value="Genomic_DNA"/>
</dbReference>
<organism evidence="1 2">
    <name type="scientific">Cystobacter fuscus</name>
    <dbReference type="NCBI Taxonomy" id="43"/>
    <lineage>
        <taxon>Bacteria</taxon>
        <taxon>Pseudomonadati</taxon>
        <taxon>Myxococcota</taxon>
        <taxon>Myxococcia</taxon>
        <taxon>Myxococcales</taxon>
        <taxon>Cystobacterineae</taxon>
        <taxon>Archangiaceae</taxon>
        <taxon>Cystobacter</taxon>
    </lineage>
</organism>
<dbReference type="AlphaFoldDB" id="A0A250IY65"/>
<dbReference type="KEGG" id="cfus:CYFUS_001571"/>
<dbReference type="RefSeq" id="WP_095984676.1">
    <property type="nucleotide sequence ID" value="NZ_CP022098.1"/>
</dbReference>
<dbReference type="Proteomes" id="UP000217257">
    <property type="component" value="Chromosome"/>
</dbReference>
<name>A0A250IY65_9BACT</name>
<evidence type="ECO:0000313" key="1">
    <source>
        <dbReference type="EMBL" id="ATB36157.1"/>
    </source>
</evidence>
<sequence>MKRADVARLTALERKALLEELAAMVVTGEFGLGDAARILRGTMLGMDRKTFAQAVRLSTSVVATLEDDPNANPTLETLNKVFAPFGGKVVLSFPRIEEPPPPDDAERRRREMLRAALAKNRRQRRRSTES</sequence>
<accession>A0A250IY65</accession>
<gene>
    <name evidence="1" type="ORF">CYFUS_001571</name>
</gene>
<protein>
    <submittedName>
        <fullName evidence="1">Uncharacterized protein</fullName>
    </submittedName>
</protein>
<reference evidence="1 2" key="1">
    <citation type="submission" date="2017-06" db="EMBL/GenBank/DDBJ databases">
        <title>Sequencing and comparative analysis of myxobacterial genomes.</title>
        <authorList>
            <person name="Rupp O."/>
            <person name="Goesmann A."/>
            <person name="Sogaard-Andersen L."/>
        </authorList>
    </citation>
    <scope>NUCLEOTIDE SEQUENCE [LARGE SCALE GENOMIC DNA]</scope>
    <source>
        <strain evidence="1 2">DSM 52655</strain>
    </source>
</reference>
<proteinExistence type="predicted"/>
<evidence type="ECO:0000313" key="2">
    <source>
        <dbReference type="Proteomes" id="UP000217257"/>
    </source>
</evidence>